<feature type="non-terminal residue" evidence="1">
    <location>
        <position position="65"/>
    </location>
</feature>
<keyword evidence="2" id="KW-1185">Reference proteome</keyword>
<sequence length="65" mass="7140">KGRCVRGCVLERGEFGSGLCKRPCADLLRSSHHQKGRLTEGSGILHSLRRTLLTEPGANLQPEEK</sequence>
<reference evidence="1 2" key="1">
    <citation type="submission" date="2024-05" db="EMBL/GenBank/DDBJ databases">
        <title>Genome sequencing and assembly of Indian major carp, Cirrhinus mrigala (Hamilton, 1822).</title>
        <authorList>
            <person name="Mohindra V."/>
            <person name="Chowdhury L.M."/>
            <person name="Lal K."/>
            <person name="Jena J.K."/>
        </authorList>
    </citation>
    <scope>NUCLEOTIDE SEQUENCE [LARGE SCALE GENOMIC DNA]</scope>
    <source>
        <strain evidence="1">CM1030</strain>
        <tissue evidence="1">Blood</tissue>
    </source>
</reference>
<dbReference type="AlphaFoldDB" id="A0ABD0NB07"/>
<dbReference type="Proteomes" id="UP001529510">
    <property type="component" value="Unassembled WGS sequence"/>
</dbReference>
<protein>
    <submittedName>
        <fullName evidence="1">Uncharacterized protein</fullName>
    </submittedName>
</protein>
<feature type="non-terminal residue" evidence="1">
    <location>
        <position position="1"/>
    </location>
</feature>
<evidence type="ECO:0000313" key="2">
    <source>
        <dbReference type="Proteomes" id="UP001529510"/>
    </source>
</evidence>
<gene>
    <name evidence="1" type="ORF">M9458_042964</name>
</gene>
<dbReference type="EMBL" id="JAMKFB020000022">
    <property type="protein sequence ID" value="KAL0159239.1"/>
    <property type="molecule type" value="Genomic_DNA"/>
</dbReference>
<name>A0ABD0NB07_CIRMR</name>
<evidence type="ECO:0000313" key="1">
    <source>
        <dbReference type="EMBL" id="KAL0159239.1"/>
    </source>
</evidence>
<organism evidence="1 2">
    <name type="scientific">Cirrhinus mrigala</name>
    <name type="common">Mrigala</name>
    <dbReference type="NCBI Taxonomy" id="683832"/>
    <lineage>
        <taxon>Eukaryota</taxon>
        <taxon>Metazoa</taxon>
        <taxon>Chordata</taxon>
        <taxon>Craniata</taxon>
        <taxon>Vertebrata</taxon>
        <taxon>Euteleostomi</taxon>
        <taxon>Actinopterygii</taxon>
        <taxon>Neopterygii</taxon>
        <taxon>Teleostei</taxon>
        <taxon>Ostariophysi</taxon>
        <taxon>Cypriniformes</taxon>
        <taxon>Cyprinidae</taxon>
        <taxon>Labeoninae</taxon>
        <taxon>Labeonini</taxon>
        <taxon>Cirrhinus</taxon>
    </lineage>
</organism>
<comment type="caution">
    <text evidence="1">The sequence shown here is derived from an EMBL/GenBank/DDBJ whole genome shotgun (WGS) entry which is preliminary data.</text>
</comment>
<accession>A0ABD0NB07</accession>
<proteinExistence type="predicted"/>